<evidence type="ECO:0000256" key="1">
    <source>
        <dbReference type="ARBA" id="ARBA00009437"/>
    </source>
</evidence>
<keyword evidence="4" id="KW-0804">Transcription</keyword>
<reference evidence="6 7" key="1">
    <citation type="submission" date="2019-12" db="EMBL/GenBank/DDBJ databases">
        <authorList>
            <person name="Li M."/>
        </authorList>
    </citation>
    <scope>NUCLEOTIDE SEQUENCE [LARGE SCALE GENOMIC DNA]</scope>
    <source>
        <strain evidence="6 7">GBMRC 2024</strain>
    </source>
</reference>
<dbReference type="EMBL" id="WUMU01000018">
    <property type="protein sequence ID" value="MXN19331.1"/>
    <property type="molecule type" value="Genomic_DNA"/>
</dbReference>
<name>A0A6L7G5L6_9RHOB</name>
<dbReference type="InterPro" id="IPR058163">
    <property type="entry name" value="LysR-type_TF_proteobact-type"/>
</dbReference>
<dbReference type="Pfam" id="PF00126">
    <property type="entry name" value="HTH_1"/>
    <property type="match status" value="1"/>
</dbReference>
<dbReference type="SUPFAM" id="SSF46785">
    <property type="entry name" value="Winged helix' DNA-binding domain"/>
    <property type="match status" value="1"/>
</dbReference>
<comment type="caution">
    <text evidence="6">The sequence shown here is derived from an EMBL/GenBank/DDBJ whole genome shotgun (WGS) entry which is preliminary data.</text>
</comment>
<comment type="similarity">
    <text evidence="1">Belongs to the LysR transcriptional regulatory family.</text>
</comment>
<dbReference type="SUPFAM" id="SSF53850">
    <property type="entry name" value="Periplasmic binding protein-like II"/>
    <property type="match status" value="1"/>
</dbReference>
<dbReference type="Gene3D" id="3.40.190.290">
    <property type="match status" value="1"/>
</dbReference>
<dbReference type="RefSeq" id="WP_160895460.1">
    <property type="nucleotide sequence ID" value="NZ_WUMU01000018.1"/>
</dbReference>
<evidence type="ECO:0000259" key="5">
    <source>
        <dbReference type="PROSITE" id="PS50931"/>
    </source>
</evidence>
<dbReference type="PANTHER" id="PTHR30537">
    <property type="entry name" value="HTH-TYPE TRANSCRIPTIONAL REGULATOR"/>
    <property type="match status" value="1"/>
</dbReference>
<dbReference type="PROSITE" id="PS50931">
    <property type="entry name" value="HTH_LYSR"/>
    <property type="match status" value="1"/>
</dbReference>
<dbReference type="FunFam" id="3.40.190.290:FF:000001">
    <property type="entry name" value="Transcriptional regulator, LysR family"/>
    <property type="match status" value="1"/>
</dbReference>
<dbReference type="InterPro" id="IPR005119">
    <property type="entry name" value="LysR_subst-bd"/>
</dbReference>
<dbReference type="InterPro" id="IPR000847">
    <property type="entry name" value="LysR_HTH_N"/>
</dbReference>
<dbReference type="Pfam" id="PF03466">
    <property type="entry name" value="LysR_substrate"/>
    <property type="match status" value="1"/>
</dbReference>
<proteinExistence type="inferred from homology"/>
<dbReference type="Proteomes" id="UP000477911">
    <property type="component" value="Unassembled WGS sequence"/>
</dbReference>
<protein>
    <submittedName>
        <fullName evidence="6">LysR family transcriptional regulator</fullName>
    </submittedName>
</protein>
<evidence type="ECO:0000256" key="2">
    <source>
        <dbReference type="ARBA" id="ARBA00023015"/>
    </source>
</evidence>
<dbReference type="AlphaFoldDB" id="A0A6L7G5L6"/>
<keyword evidence="3" id="KW-0238">DNA-binding</keyword>
<feature type="domain" description="HTH lysR-type" evidence="5">
    <location>
        <begin position="1"/>
        <end position="59"/>
    </location>
</feature>
<evidence type="ECO:0000256" key="4">
    <source>
        <dbReference type="ARBA" id="ARBA00023163"/>
    </source>
</evidence>
<dbReference type="CDD" id="cd08422">
    <property type="entry name" value="PBP2_CrgA_like"/>
    <property type="match status" value="1"/>
</dbReference>
<keyword evidence="2" id="KW-0805">Transcription regulation</keyword>
<dbReference type="InterPro" id="IPR036388">
    <property type="entry name" value="WH-like_DNA-bd_sf"/>
</dbReference>
<dbReference type="InterPro" id="IPR036390">
    <property type="entry name" value="WH_DNA-bd_sf"/>
</dbReference>
<dbReference type="FunFam" id="1.10.10.10:FF:000001">
    <property type="entry name" value="LysR family transcriptional regulator"/>
    <property type="match status" value="1"/>
</dbReference>
<evidence type="ECO:0000313" key="7">
    <source>
        <dbReference type="Proteomes" id="UP000477911"/>
    </source>
</evidence>
<evidence type="ECO:0000313" key="6">
    <source>
        <dbReference type="EMBL" id="MXN19331.1"/>
    </source>
</evidence>
<sequence length="293" mass="32489">MDDLRTMRLFVAIAEAGSLSAVARTWGVAPSTVTLGLQRLEERLGTQLVLRSTRQLSLTHDGELFLNRCRMLLGSVDELMSGFSDEGPLTGEIRMTATNDFGRRRISPLIGDFLALHPGVTVQLYFSDAMVDLVEGGFDIGIRTGPLPDSDLRARLLMRGRKCVCAAPAYWDRHGRPRHPKELADHACLVLGTPSAYQSFWNFRDGSSPLRVRVAGNRRVNDGETLRRWAVAGAGVIMKSSFDIDEELANGQLETVLDDYLSDSTNIYAVTPIRSHDVRRVRMLVDFLGENLA</sequence>
<dbReference type="GO" id="GO:0003700">
    <property type="term" value="F:DNA-binding transcription factor activity"/>
    <property type="evidence" value="ECO:0007669"/>
    <property type="project" value="InterPro"/>
</dbReference>
<accession>A0A6L7G5L6</accession>
<dbReference type="Gene3D" id="1.10.10.10">
    <property type="entry name" value="Winged helix-like DNA-binding domain superfamily/Winged helix DNA-binding domain"/>
    <property type="match status" value="1"/>
</dbReference>
<organism evidence="6 7">
    <name type="scientific">Pseudooceanicola albus</name>
    <dbReference type="NCBI Taxonomy" id="2692189"/>
    <lineage>
        <taxon>Bacteria</taxon>
        <taxon>Pseudomonadati</taxon>
        <taxon>Pseudomonadota</taxon>
        <taxon>Alphaproteobacteria</taxon>
        <taxon>Rhodobacterales</taxon>
        <taxon>Paracoccaceae</taxon>
        <taxon>Pseudooceanicola</taxon>
    </lineage>
</organism>
<dbReference type="GO" id="GO:0003677">
    <property type="term" value="F:DNA binding"/>
    <property type="evidence" value="ECO:0007669"/>
    <property type="project" value="UniProtKB-KW"/>
</dbReference>
<dbReference type="PANTHER" id="PTHR30537:SF5">
    <property type="entry name" value="HTH-TYPE TRANSCRIPTIONAL ACTIVATOR TTDR-RELATED"/>
    <property type="match status" value="1"/>
</dbReference>
<keyword evidence="7" id="KW-1185">Reference proteome</keyword>
<gene>
    <name evidence="6" type="ORF">GR170_15955</name>
</gene>
<evidence type="ECO:0000256" key="3">
    <source>
        <dbReference type="ARBA" id="ARBA00023125"/>
    </source>
</evidence>